<comment type="caution">
    <text evidence="1">The sequence shown here is derived from an EMBL/GenBank/DDBJ whole genome shotgun (WGS) entry which is preliminary data.</text>
</comment>
<protein>
    <submittedName>
        <fullName evidence="1">Uncharacterized protein</fullName>
    </submittedName>
</protein>
<reference evidence="1" key="2">
    <citation type="submission" date="2020-11" db="EMBL/GenBank/DDBJ databases">
        <authorList>
            <person name="McCartney M.A."/>
            <person name="Auch B."/>
            <person name="Kono T."/>
            <person name="Mallez S."/>
            <person name="Becker A."/>
            <person name="Gohl D.M."/>
            <person name="Silverstein K.A.T."/>
            <person name="Koren S."/>
            <person name="Bechman K.B."/>
            <person name="Herman A."/>
            <person name="Abrahante J.E."/>
            <person name="Garbe J."/>
        </authorList>
    </citation>
    <scope>NUCLEOTIDE SEQUENCE</scope>
    <source>
        <strain evidence="1">Duluth1</strain>
        <tissue evidence="1">Whole animal</tissue>
    </source>
</reference>
<dbReference type="Proteomes" id="UP000828390">
    <property type="component" value="Unassembled WGS sequence"/>
</dbReference>
<gene>
    <name evidence="1" type="ORF">DPMN_166280</name>
</gene>
<dbReference type="AlphaFoldDB" id="A0A9D4IXR3"/>
<proteinExistence type="predicted"/>
<organism evidence="1 2">
    <name type="scientific">Dreissena polymorpha</name>
    <name type="common">Zebra mussel</name>
    <name type="synonym">Mytilus polymorpha</name>
    <dbReference type="NCBI Taxonomy" id="45954"/>
    <lineage>
        <taxon>Eukaryota</taxon>
        <taxon>Metazoa</taxon>
        <taxon>Spiralia</taxon>
        <taxon>Lophotrochozoa</taxon>
        <taxon>Mollusca</taxon>
        <taxon>Bivalvia</taxon>
        <taxon>Autobranchia</taxon>
        <taxon>Heteroconchia</taxon>
        <taxon>Euheterodonta</taxon>
        <taxon>Imparidentia</taxon>
        <taxon>Neoheterodontei</taxon>
        <taxon>Myida</taxon>
        <taxon>Dreissenoidea</taxon>
        <taxon>Dreissenidae</taxon>
        <taxon>Dreissena</taxon>
    </lineage>
</organism>
<reference evidence="1" key="1">
    <citation type="journal article" date="2019" name="bioRxiv">
        <title>The Genome of the Zebra Mussel, Dreissena polymorpha: A Resource for Invasive Species Research.</title>
        <authorList>
            <person name="McCartney M.A."/>
            <person name="Auch B."/>
            <person name="Kono T."/>
            <person name="Mallez S."/>
            <person name="Zhang Y."/>
            <person name="Obille A."/>
            <person name="Becker A."/>
            <person name="Abrahante J.E."/>
            <person name="Garbe J."/>
            <person name="Badalamenti J.P."/>
            <person name="Herman A."/>
            <person name="Mangelson H."/>
            <person name="Liachko I."/>
            <person name="Sullivan S."/>
            <person name="Sone E.D."/>
            <person name="Koren S."/>
            <person name="Silverstein K.A.T."/>
            <person name="Beckman K.B."/>
            <person name="Gohl D.M."/>
        </authorList>
    </citation>
    <scope>NUCLEOTIDE SEQUENCE</scope>
    <source>
        <strain evidence="1">Duluth1</strain>
        <tissue evidence="1">Whole animal</tissue>
    </source>
</reference>
<accession>A0A9D4IXR3</accession>
<evidence type="ECO:0000313" key="1">
    <source>
        <dbReference type="EMBL" id="KAH3788148.1"/>
    </source>
</evidence>
<evidence type="ECO:0000313" key="2">
    <source>
        <dbReference type="Proteomes" id="UP000828390"/>
    </source>
</evidence>
<dbReference type="EMBL" id="JAIWYP010000008">
    <property type="protein sequence ID" value="KAH3788148.1"/>
    <property type="molecule type" value="Genomic_DNA"/>
</dbReference>
<name>A0A9D4IXR3_DREPO</name>
<sequence length="62" mass="6653">MDLAGLNFILNHVISRSKSLSIHLSSGTDLAVIAISCIKALVGGWRIPQMSKHKTVRSPLVA</sequence>
<keyword evidence="2" id="KW-1185">Reference proteome</keyword>